<proteinExistence type="predicted"/>
<dbReference type="EMBL" id="BKCJ010177428">
    <property type="protein sequence ID" value="GEY42480.1"/>
    <property type="molecule type" value="Genomic_DNA"/>
</dbReference>
<dbReference type="PANTHER" id="PTHR15503:SF45">
    <property type="entry name" value="RNA-DIRECTED DNA POLYMERASE HOMOLOG"/>
    <property type="match status" value="1"/>
</dbReference>
<dbReference type="InterPro" id="IPR032567">
    <property type="entry name" value="RTL1-rel"/>
</dbReference>
<organism evidence="1">
    <name type="scientific">Tanacetum cinerariifolium</name>
    <name type="common">Dalmatian daisy</name>
    <name type="synonym">Chrysanthemum cinerariifolium</name>
    <dbReference type="NCBI Taxonomy" id="118510"/>
    <lineage>
        <taxon>Eukaryota</taxon>
        <taxon>Viridiplantae</taxon>
        <taxon>Streptophyta</taxon>
        <taxon>Embryophyta</taxon>
        <taxon>Tracheophyta</taxon>
        <taxon>Spermatophyta</taxon>
        <taxon>Magnoliopsida</taxon>
        <taxon>eudicotyledons</taxon>
        <taxon>Gunneridae</taxon>
        <taxon>Pentapetalae</taxon>
        <taxon>asterids</taxon>
        <taxon>campanulids</taxon>
        <taxon>Asterales</taxon>
        <taxon>Asteraceae</taxon>
        <taxon>Asteroideae</taxon>
        <taxon>Anthemideae</taxon>
        <taxon>Anthemidinae</taxon>
        <taxon>Tanacetum</taxon>
    </lineage>
</organism>
<dbReference type="AlphaFoldDB" id="A0A699HQS9"/>
<sequence length="236" mass="25604">MSAGKWKTLTLNETSLVILIGLETEWSASSSVIHVGVSSGSESPSYTESGMKFMLASRSANARHSSIPENSQDNVVAGTFLLNNHCASILFDIGADNSFVSTTFSSLININPSTLDCSYDVELANGQIVGVNTIIRGCTLNLLNRSFNIDLMPVELGSFDVIVDETLIIRCDGSNNENQLNLISCTKTIKDKSKEKQLEDVPIVRDFSEVFPEDLPGLPLTRQVEFQIDLIPGAAL</sequence>
<dbReference type="PANTHER" id="PTHR15503">
    <property type="entry name" value="LDOC1 RELATED"/>
    <property type="match status" value="1"/>
</dbReference>
<comment type="caution">
    <text evidence="1">The sequence shown here is derived from an EMBL/GenBank/DDBJ whole genome shotgun (WGS) entry which is preliminary data.</text>
</comment>
<protein>
    <recommendedName>
        <fullName evidence="2">Reverse transcriptase domain-containing protein</fullName>
    </recommendedName>
</protein>
<reference evidence="1" key="1">
    <citation type="journal article" date="2019" name="Sci. Rep.">
        <title>Draft genome of Tanacetum cinerariifolium, the natural source of mosquito coil.</title>
        <authorList>
            <person name="Yamashiro T."/>
            <person name="Shiraishi A."/>
            <person name="Satake H."/>
            <person name="Nakayama K."/>
        </authorList>
    </citation>
    <scope>NUCLEOTIDE SEQUENCE</scope>
</reference>
<dbReference type="Pfam" id="PF08284">
    <property type="entry name" value="RVP_2"/>
    <property type="match status" value="1"/>
</dbReference>
<evidence type="ECO:0008006" key="2">
    <source>
        <dbReference type="Google" id="ProtNLM"/>
    </source>
</evidence>
<name>A0A699HQS9_TANCI</name>
<accession>A0A699HQS9</accession>
<evidence type="ECO:0000313" key="1">
    <source>
        <dbReference type="EMBL" id="GEY42480.1"/>
    </source>
</evidence>
<dbReference type="CDD" id="cd00303">
    <property type="entry name" value="retropepsin_like"/>
    <property type="match status" value="1"/>
</dbReference>
<gene>
    <name evidence="1" type="ORF">Tci_414454</name>
</gene>